<evidence type="ECO:0000259" key="1">
    <source>
        <dbReference type="Pfam" id="PF13761"/>
    </source>
</evidence>
<dbReference type="RefSeq" id="WP_386089194.1">
    <property type="nucleotide sequence ID" value="NZ_JBHRXN010000010.1"/>
</dbReference>
<reference evidence="3" key="1">
    <citation type="journal article" date="2019" name="Int. J. Syst. Evol. Microbiol.">
        <title>The Global Catalogue of Microorganisms (GCM) 10K type strain sequencing project: providing services to taxonomists for standard genome sequencing and annotation.</title>
        <authorList>
            <consortium name="The Broad Institute Genomics Platform"/>
            <consortium name="The Broad Institute Genome Sequencing Center for Infectious Disease"/>
            <person name="Wu L."/>
            <person name="Ma J."/>
        </authorList>
    </citation>
    <scope>NUCLEOTIDE SEQUENCE [LARGE SCALE GENOMIC DNA]</scope>
    <source>
        <strain evidence="3">KCTC 42742</strain>
    </source>
</reference>
<name>A0ABV7RCM3_9NEIS</name>
<keyword evidence="3" id="KW-1185">Reference proteome</keyword>
<accession>A0ABV7RCM3</accession>
<evidence type="ECO:0000313" key="3">
    <source>
        <dbReference type="Proteomes" id="UP001595741"/>
    </source>
</evidence>
<protein>
    <submittedName>
        <fullName evidence="2">DUF4166 domain-containing protein</fullName>
    </submittedName>
</protein>
<evidence type="ECO:0000313" key="2">
    <source>
        <dbReference type="EMBL" id="MFC3531578.1"/>
    </source>
</evidence>
<dbReference type="Pfam" id="PF13761">
    <property type="entry name" value="DUF4166"/>
    <property type="match status" value="1"/>
</dbReference>
<feature type="domain" description="DUF4166" evidence="1">
    <location>
        <begin position="12"/>
        <end position="181"/>
    </location>
</feature>
<gene>
    <name evidence="2" type="ORF">ACFOLG_05210</name>
</gene>
<sequence length="199" mass="22520">MQQLLGKDWQQLPAALQAHYVAGHSVEHGHLDIHYPRAMQPLLQLLHLLGALVHRRGRQLPTEVRKDEQQGRQRWQRRIVFPDGKVLRFDSCWEAGKHGQLIEYVNPLLGLAMTPYVVGQQLHYRGESFIVRLGPVRLPLPEWLLGHTSIVEQALDDSRFAMDFRLTHPLLGEVYRYSGVFDTHPAGAAVAPPATALPG</sequence>
<proteinExistence type="predicted"/>
<comment type="caution">
    <text evidence="2">The sequence shown here is derived from an EMBL/GenBank/DDBJ whole genome shotgun (WGS) entry which is preliminary data.</text>
</comment>
<organism evidence="2 3">
    <name type="scientific">Vogesella facilis</name>
    <dbReference type="NCBI Taxonomy" id="1655232"/>
    <lineage>
        <taxon>Bacteria</taxon>
        <taxon>Pseudomonadati</taxon>
        <taxon>Pseudomonadota</taxon>
        <taxon>Betaproteobacteria</taxon>
        <taxon>Neisseriales</taxon>
        <taxon>Chromobacteriaceae</taxon>
        <taxon>Vogesella</taxon>
    </lineage>
</organism>
<dbReference type="EMBL" id="JBHRXN010000010">
    <property type="protein sequence ID" value="MFC3531578.1"/>
    <property type="molecule type" value="Genomic_DNA"/>
</dbReference>
<dbReference type="InterPro" id="IPR025311">
    <property type="entry name" value="DUF4166"/>
</dbReference>
<dbReference type="Proteomes" id="UP001595741">
    <property type="component" value="Unassembled WGS sequence"/>
</dbReference>